<dbReference type="Gene3D" id="3.30.70.100">
    <property type="match status" value="1"/>
</dbReference>
<dbReference type="KEGG" id="gbi:PG2T_09580"/>
<dbReference type="Proteomes" id="UP000092952">
    <property type="component" value="Chromosome"/>
</dbReference>
<keyword evidence="3" id="KW-1185">Reference proteome</keyword>
<accession>A0A1B1YUI3</accession>
<feature type="domain" description="DUF1330" evidence="1">
    <location>
        <begin position="2"/>
        <end position="95"/>
    </location>
</feature>
<gene>
    <name evidence="2" type="ORF">PG2T_09580</name>
</gene>
<sequence length="97" mass="10580">MPAYLIYRAHVHDADAYRAYMARTPDAIAAFGGRFLARGGATLTLEGEPETARVIIVEFPDLAAAQAFYDSDIYRAAIPFRQDVADVQMVVVDGLAT</sequence>
<dbReference type="OrthoDB" id="9806380at2"/>
<dbReference type="AlphaFoldDB" id="A0A1B1YUI3"/>
<dbReference type="InterPro" id="IPR011008">
    <property type="entry name" value="Dimeric_a/b-barrel"/>
</dbReference>
<dbReference type="InterPro" id="IPR010753">
    <property type="entry name" value="DUF1330"/>
</dbReference>
<evidence type="ECO:0000259" key="1">
    <source>
        <dbReference type="Pfam" id="PF07045"/>
    </source>
</evidence>
<evidence type="ECO:0000313" key="2">
    <source>
        <dbReference type="EMBL" id="ANX04402.1"/>
    </source>
</evidence>
<dbReference type="Pfam" id="PF07045">
    <property type="entry name" value="DUF1330"/>
    <property type="match status" value="1"/>
</dbReference>
<dbReference type="InParanoid" id="A0A1B1YUI3"/>
<dbReference type="SUPFAM" id="SSF54909">
    <property type="entry name" value="Dimeric alpha+beta barrel"/>
    <property type="match status" value="1"/>
</dbReference>
<protein>
    <recommendedName>
        <fullName evidence="1">DUF1330 domain-containing protein</fullName>
    </recommendedName>
</protein>
<dbReference type="STRING" id="1810504.PG2T_09580"/>
<evidence type="ECO:0000313" key="3">
    <source>
        <dbReference type="Proteomes" id="UP000092952"/>
    </source>
</evidence>
<proteinExistence type="predicted"/>
<dbReference type="PANTHER" id="PTHR41521">
    <property type="match status" value="1"/>
</dbReference>
<dbReference type="RefSeq" id="WP_068804557.1">
    <property type="nucleotide sequence ID" value="NZ_CP014671.1"/>
</dbReference>
<dbReference type="EMBL" id="CP014671">
    <property type="protein sequence ID" value="ANX04402.1"/>
    <property type="molecule type" value="Genomic_DNA"/>
</dbReference>
<reference evidence="3" key="1">
    <citation type="submission" date="2016-03" db="EMBL/GenBank/DDBJ databases">
        <title>Complete genome sequence of Solimmundus cernigliae, representing a novel lineage of polycyclic aromatic hydrocarbon degraders within the Gammaproteobacteria.</title>
        <authorList>
            <person name="Singleton D.R."/>
            <person name="Dickey A.N."/>
            <person name="Scholl E.H."/>
            <person name="Wright F.A."/>
            <person name="Aitken M.D."/>
        </authorList>
    </citation>
    <scope>NUCLEOTIDE SEQUENCE [LARGE SCALE GENOMIC DNA]</scope>
    <source>
        <strain evidence="3">TR3.2</strain>
    </source>
</reference>
<organism evidence="2 3">
    <name type="scientific">Immundisolibacter cernigliae</name>
    <dbReference type="NCBI Taxonomy" id="1810504"/>
    <lineage>
        <taxon>Bacteria</taxon>
        <taxon>Pseudomonadati</taxon>
        <taxon>Pseudomonadota</taxon>
        <taxon>Gammaproteobacteria</taxon>
        <taxon>Immundisolibacterales</taxon>
        <taxon>Immundisolibacteraceae</taxon>
        <taxon>Immundisolibacter</taxon>
    </lineage>
</organism>
<name>A0A1B1YUI3_9GAMM</name>
<dbReference type="PANTHER" id="PTHR41521:SF4">
    <property type="entry name" value="BLR0684 PROTEIN"/>
    <property type="match status" value="1"/>
</dbReference>